<comment type="subcellular location">
    <subcellularLocation>
        <location evidence="1">Cell membrane</location>
        <topology evidence="1">Multi-pass membrane protein</topology>
    </subcellularLocation>
</comment>
<feature type="transmembrane region" description="Helical" evidence="7">
    <location>
        <begin position="82"/>
        <end position="99"/>
    </location>
</feature>
<feature type="transmembrane region" description="Helical" evidence="7">
    <location>
        <begin position="177"/>
        <end position="195"/>
    </location>
</feature>
<feature type="transmembrane region" description="Helical" evidence="7">
    <location>
        <begin position="12"/>
        <end position="33"/>
    </location>
</feature>
<feature type="transmembrane region" description="Helical" evidence="7">
    <location>
        <begin position="53"/>
        <end position="70"/>
    </location>
</feature>
<gene>
    <name evidence="9" type="ORF">CU102_17100</name>
</gene>
<dbReference type="PANTHER" id="PTHR40074">
    <property type="entry name" value="O-ACETYLTRANSFERASE WECH"/>
    <property type="match status" value="1"/>
</dbReference>
<keyword evidence="6 7" id="KW-0472">Membrane</keyword>
<proteinExistence type="inferred from homology"/>
<evidence type="ECO:0000256" key="1">
    <source>
        <dbReference type="ARBA" id="ARBA00004651"/>
    </source>
</evidence>
<accession>A0A2P7BMB7</accession>
<comment type="caution">
    <text evidence="9">The sequence shown here is derived from an EMBL/GenBank/DDBJ whole genome shotgun (WGS) entry which is preliminary data.</text>
</comment>
<keyword evidence="10" id="KW-1185">Reference proteome</keyword>
<dbReference type="PANTHER" id="PTHR40074:SF4">
    <property type="entry name" value="INNER MEMBRANE PROTEIN YCFT"/>
    <property type="match status" value="1"/>
</dbReference>
<dbReference type="GO" id="GO:0016413">
    <property type="term" value="F:O-acetyltransferase activity"/>
    <property type="evidence" value="ECO:0007669"/>
    <property type="project" value="TreeGrafter"/>
</dbReference>
<evidence type="ECO:0000256" key="5">
    <source>
        <dbReference type="ARBA" id="ARBA00022989"/>
    </source>
</evidence>
<feature type="transmembrane region" description="Helical" evidence="7">
    <location>
        <begin position="147"/>
        <end position="171"/>
    </location>
</feature>
<feature type="transmembrane region" description="Helical" evidence="7">
    <location>
        <begin position="114"/>
        <end position="140"/>
    </location>
</feature>
<evidence type="ECO:0000313" key="9">
    <source>
        <dbReference type="EMBL" id="PSH67607.1"/>
    </source>
</evidence>
<dbReference type="AlphaFoldDB" id="A0A2P7BMB7"/>
<keyword evidence="3" id="KW-1003">Cell membrane</keyword>
<comment type="similarity">
    <text evidence="2">Belongs to the acyltransferase 3 family.</text>
</comment>
<dbReference type="RefSeq" id="WP_106712321.1">
    <property type="nucleotide sequence ID" value="NZ_PGGO01000013.1"/>
</dbReference>
<keyword evidence="4 7" id="KW-0812">Transmembrane</keyword>
<name>A0A2P7BMB7_9HYPH</name>
<keyword evidence="9" id="KW-0808">Transferase</keyword>
<protein>
    <submittedName>
        <fullName evidence="9">Acyltransferase</fullName>
    </submittedName>
</protein>
<feature type="transmembrane region" description="Helical" evidence="7">
    <location>
        <begin position="321"/>
        <end position="342"/>
    </location>
</feature>
<keyword evidence="5 7" id="KW-1133">Transmembrane helix</keyword>
<reference evidence="10" key="1">
    <citation type="submission" date="2017-11" db="EMBL/GenBank/DDBJ databases">
        <authorList>
            <person name="Kuznetsova I."/>
            <person name="Sazanova A."/>
            <person name="Chirak E."/>
            <person name="Safronova V."/>
            <person name="Willems A."/>
        </authorList>
    </citation>
    <scope>NUCLEOTIDE SEQUENCE [LARGE SCALE GENOMIC DNA]</scope>
    <source>
        <strain evidence="10">STM 196</strain>
    </source>
</reference>
<dbReference type="InterPro" id="IPR002656">
    <property type="entry name" value="Acyl_transf_3_dom"/>
</dbReference>
<dbReference type="Pfam" id="PF01757">
    <property type="entry name" value="Acyl_transf_3"/>
    <property type="match status" value="1"/>
</dbReference>
<evidence type="ECO:0000256" key="4">
    <source>
        <dbReference type="ARBA" id="ARBA00022692"/>
    </source>
</evidence>
<feature type="transmembrane region" description="Helical" evidence="7">
    <location>
        <begin position="250"/>
        <end position="274"/>
    </location>
</feature>
<evidence type="ECO:0000256" key="7">
    <source>
        <dbReference type="SAM" id="Phobius"/>
    </source>
</evidence>
<evidence type="ECO:0000313" key="10">
    <source>
        <dbReference type="Proteomes" id="UP000241444"/>
    </source>
</evidence>
<feature type="domain" description="Acyltransferase 3" evidence="8">
    <location>
        <begin position="11"/>
        <end position="330"/>
    </location>
</feature>
<feature type="transmembrane region" description="Helical" evidence="7">
    <location>
        <begin position="286"/>
        <end position="309"/>
    </location>
</feature>
<dbReference type="GO" id="GO:0005886">
    <property type="term" value="C:plasma membrane"/>
    <property type="evidence" value="ECO:0007669"/>
    <property type="project" value="UniProtKB-SubCell"/>
</dbReference>
<evidence type="ECO:0000256" key="3">
    <source>
        <dbReference type="ARBA" id="ARBA00022475"/>
    </source>
</evidence>
<keyword evidence="9" id="KW-0012">Acyltransferase</keyword>
<feature type="transmembrane region" description="Helical" evidence="7">
    <location>
        <begin position="202"/>
        <end position="221"/>
    </location>
</feature>
<evidence type="ECO:0000259" key="8">
    <source>
        <dbReference type="Pfam" id="PF01757"/>
    </source>
</evidence>
<dbReference type="EMBL" id="PGGO01000013">
    <property type="protein sequence ID" value="PSH67607.1"/>
    <property type="molecule type" value="Genomic_DNA"/>
</dbReference>
<sequence length="372" mass="41264">MVSTGEKTRVDWVDIAKGICIIFVVMMHSVLGVENEAGARGWMHPVVAFAQPFRMPDFFLISGLFLGLVIDRPWLRYTDRKIIHFAYFYVLWLTIQFLFKAPGIIAESGIGGAITAYLLAFVQPFGTLWFIYLLPVFFVFTRLLKGVNVWFVLGVAAALETLPIHTGWLVIDEFCSRFVYFFAGYAFAPAIFRLADWLRQRPLVALTILGFWALTNGWLVFHPASEPFSAWIPEESYTSGGLGGWSSVPVISLTAGFAGALAIVSVSALIAGSLSSWERVVTPLRWLGAHSIVVYLAFFLPMAIARTILLKTGIITDIGTISLLTVASGVLSPVILYGLIQWSGYGQFLFKRPQWAHIDRAPARREALASAE</sequence>
<organism evidence="9 10">
    <name type="scientific">Phyllobacterium brassicacearum</name>
    <dbReference type="NCBI Taxonomy" id="314235"/>
    <lineage>
        <taxon>Bacteria</taxon>
        <taxon>Pseudomonadati</taxon>
        <taxon>Pseudomonadota</taxon>
        <taxon>Alphaproteobacteria</taxon>
        <taxon>Hyphomicrobiales</taxon>
        <taxon>Phyllobacteriaceae</taxon>
        <taxon>Phyllobacterium</taxon>
    </lineage>
</organism>
<dbReference type="Proteomes" id="UP000241444">
    <property type="component" value="Unassembled WGS sequence"/>
</dbReference>
<dbReference type="OrthoDB" id="9814956at2"/>
<evidence type="ECO:0000256" key="6">
    <source>
        <dbReference type="ARBA" id="ARBA00023136"/>
    </source>
</evidence>
<dbReference type="GO" id="GO:0009246">
    <property type="term" value="P:enterobacterial common antigen biosynthetic process"/>
    <property type="evidence" value="ECO:0007669"/>
    <property type="project" value="TreeGrafter"/>
</dbReference>
<evidence type="ECO:0000256" key="2">
    <source>
        <dbReference type="ARBA" id="ARBA00007400"/>
    </source>
</evidence>